<organism evidence="6 7">
    <name type="scientific">Desulfatitalea alkaliphila</name>
    <dbReference type="NCBI Taxonomy" id="2929485"/>
    <lineage>
        <taxon>Bacteria</taxon>
        <taxon>Pseudomonadati</taxon>
        <taxon>Thermodesulfobacteriota</taxon>
        <taxon>Desulfobacteria</taxon>
        <taxon>Desulfobacterales</taxon>
        <taxon>Desulfosarcinaceae</taxon>
        <taxon>Desulfatitalea</taxon>
    </lineage>
</organism>
<feature type="transmembrane region" description="Helical" evidence="4">
    <location>
        <begin position="241"/>
        <end position="259"/>
    </location>
</feature>
<dbReference type="PROSITE" id="PS50850">
    <property type="entry name" value="MFS"/>
    <property type="match status" value="1"/>
</dbReference>
<feature type="transmembrane region" description="Helical" evidence="4">
    <location>
        <begin position="271"/>
        <end position="288"/>
    </location>
</feature>
<feature type="transmembrane region" description="Helical" evidence="4">
    <location>
        <begin position="37"/>
        <end position="62"/>
    </location>
</feature>
<feature type="domain" description="Major facilitator superfamily (MFS) profile" evidence="5">
    <location>
        <begin position="5"/>
        <end position="381"/>
    </location>
</feature>
<sequence length="388" mass="40700">MDKIPLLLMFLGHVAVDASQGILPVVAARLKELFELSYFQVGLMMLLLNFSSSVIQPLFGYISDRVRTGWFVPGGILWTAVAMGLLGLSPNYATAVLLVGLAGLGTAAFHPRAMMAVYLASGLKRGLGAAIFSTGGNLGFALGPVIGSLLVLGIGLHGTVGLIPVGLLLFLIISFYPNDFLRREAVSPAAAATAAVDYPPVPWRSVTAVCLLVTVRSWVYMSMITYLPLFFQARGMHLQSGSLLLTVYLACGAVAGLFGGHLSDTIGRKKVIVGSFLLYPLLAALLLLSHGPWVWLLAGLSGAALLASFSVTVVLAQELLPRYLGLASGLILGLGFGTGGLGTALSGFLADHIGLETTFWILAAVPLFSLPLVRLIRKPPEAEAGATA</sequence>
<feature type="transmembrane region" description="Helical" evidence="4">
    <location>
        <begin position="158"/>
        <end position="176"/>
    </location>
</feature>
<feature type="transmembrane region" description="Helical" evidence="4">
    <location>
        <begin position="357"/>
        <end position="376"/>
    </location>
</feature>
<dbReference type="InterPro" id="IPR011701">
    <property type="entry name" value="MFS"/>
</dbReference>
<dbReference type="PANTHER" id="PTHR43129">
    <property type="entry name" value="FOSMIDOMYCIN RESISTANCE PROTEIN"/>
    <property type="match status" value="1"/>
</dbReference>
<evidence type="ECO:0000313" key="7">
    <source>
        <dbReference type="Proteomes" id="UP001165427"/>
    </source>
</evidence>
<dbReference type="InterPro" id="IPR020846">
    <property type="entry name" value="MFS_dom"/>
</dbReference>
<evidence type="ECO:0000256" key="2">
    <source>
        <dbReference type="ARBA" id="ARBA00022989"/>
    </source>
</evidence>
<feature type="transmembrane region" description="Helical" evidence="4">
    <location>
        <begin position="208"/>
        <end position="229"/>
    </location>
</feature>
<feature type="transmembrane region" description="Helical" evidence="4">
    <location>
        <begin position="323"/>
        <end position="345"/>
    </location>
</feature>
<dbReference type="Proteomes" id="UP001165427">
    <property type="component" value="Unassembled WGS sequence"/>
</dbReference>
<gene>
    <name evidence="6" type="ORF">MRX98_10515</name>
</gene>
<feature type="transmembrane region" description="Helical" evidence="4">
    <location>
        <begin position="130"/>
        <end position="152"/>
    </location>
</feature>
<evidence type="ECO:0000259" key="5">
    <source>
        <dbReference type="PROSITE" id="PS50850"/>
    </source>
</evidence>
<reference evidence="6" key="1">
    <citation type="submission" date="2022-04" db="EMBL/GenBank/DDBJ databases">
        <title>Desulfatitalea alkaliphila sp. nov., a novel anaerobic sulfate-reducing bacterium isolated from terrestrial mud volcano, Taman Peninsula, Russia.</title>
        <authorList>
            <person name="Khomyakova M.A."/>
            <person name="Merkel A.Y."/>
            <person name="Slobodkin A.I."/>
        </authorList>
    </citation>
    <scope>NUCLEOTIDE SEQUENCE</scope>
    <source>
        <strain evidence="6">M08but</strain>
    </source>
</reference>
<keyword evidence="2 4" id="KW-1133">Transmembrane helix</keyword>
<accession>A0AA41R3J5</accession>
<feature type="transmembrane region" description="Helical" evidence="4">
    <location>
        <begin position="69"/>
        <end position="86"/>
    </location>
</feature>
<evidence type="ECO:0000256" key="1">
    <source>
        <dbReference type="ARBA" id="ARBA00022692"/>
    </source>
</evidence>
<protein>
    <submittedName>
        <fullName evidence="6">MFS transporter</fullName>
    </submittedName>
</protein>
<dbReference type="CDD" id="cd17478">
    <property type="entry name" value="MFS_FsR"/>
    <property type="match status" value="1"/>
</dbReference>
<dbReference type="PANTHER" id="PTHR43129:SF1">
    <property type="entry name" value="FOSMIDOMYCIN RESISTANCE PROTEIN"/>
    <property type="match status" value="1"/>
</dbReference>
<keyword evidence="3 4" id="KW-0472">Membrane</keyword>
<comment type="caution">
    <text evidence="6">The sequence shown here is derived from an EMBL/GenBank/DDBJ whole genome shotgun (WGS) entry which is preliminary data.</text>
</comment>
<feature type="transmembrane region" description="Helical" evidence="4">
    <location>
        <begin position="92"/>
        <end position="109"/>
    </location>
</feature>
<dbReference type="SUPFAM" id="SSF103473">
    <property type="entry name" value="MFS general substrate transporter"/>
    <property type="match status" value="1"/>
</dbReference>
<dbReference type="GO" id="GO:0022857">
    <property type="term" value="F:transmembrane transporter activity"/>
    <property type="evidence" value="ECO:0007669"/>
    <property type="project" value="InterPro"/>
</dbReference>
<dbReference type="GO" id="GO:0005886">
    <property type="term" value="C:plasma membrane"/>
    <property type="evidence" value="ECO:0007669"/>
    <property type="project" value="TreeGrafter"/>
</dbReference>
<keyword evidence="1 4" id="KW-0812">Transmembrane</keyword>
<keyword evidence="7" id="KW-1185">Reference proteome</keyword>
<proteinExistence type="predicted"/>
<dbReference type="Pfam" id="PF07690">
    <property type="entry name" value="MFS_1"/>
    <property type="match status" value="1"/>
</dbReference>
<name>A0AA41R3J5_9BACT</name>
<evidence type="ECO:0000256" key="4">
    <source>
        <dbReference type="SAM" id="Phobius"/>
    </source>
</evidence>
<dbReference type="EMBL" id="JALJRB010000009">
    <property type="protein sequence ID" value="MCJ8501006.1"/>
    <property type="molecule type" value="Genomic_DNA"/>
</dbReference>
<dbReference type="AlphaFoldDB" id="A0AA41R3J5"/>
<dbReference type="RefSeq" id="WP_246906992.1">
    <property type="nucleotide sequence ID" value="NZ_JALJRB010000009.1"/>
</dbReference>
<dbReference type="InterPro" id="IPR036259">
    <property type="entry name" value="MFS_trans_sf"/>
</dbReference>
<evidence type="ECO:0000256" key="3">
    <source>
        <dbReference type="ARBA" id="ARBA00023136"/>
    </source>
</evidence>
<feature type="transmembrane region" description="Helical" evidence="4">
    <location>
        <begin position="294"/>
        <end position="316"/>
    </location>
</feature>
<dbReference type="Gene3D" id="1.20.1250.20">
    <property type="entry name" value="MFS general substrate transporter like domains"/>
    <property type="match status" value="2"/>
</dbReference>
<evidence type="ECO:0000313" key="6">
    <source>
        <dbReference type="EMBL" id="MCJ8501006.1"/>
    </source>
</evidence>